<keyword evidence="2" id="KW-1185">Reference proteome</keyword>
<evidence type="ECO:0000313" key="2">
    <source>
        <dbReference type="Proteomes" id="UP001057375"/>
    </source>
</evidence>
<feature type="non-terminal residue" evidence="1">
    <location>
        <position position="321"/>
    </location>
</feature>
<sequence>MPDTLDLFAGYDIISIVGGGGKTSLVFALAEKFKALGRVVAITTTTKMRQVSPTTHRCVDFVVRDSVIYDSTLTFKENLNMIASKRLLMQKQRSQQGYSKLHKQKSKSDLPGSTLYSRHSTSEELLEIPLGIVGFISSGLYDGKEQGTSPQLACDLLDSNLVDVVIVEADGARGKPLKAALSYRDPVIPTKFPHSFSYQYQSQSSKKYKSCFVCMVGVDALGARLSEDRVYRHDIAARILKIPPKSIITPDHISTLIFHPKRGYVWPIVSFTKKEMHVKKVSVVVFLNKCDLLKDWNRDLWIQKTPSHSLSSRRHGEDGSI</sequence>
<dbReference type="Pfam" id="PF19842">
    <property type="entry name" value="YqeC"/>
    <property type="match status" value="1"/>
</dbReference>
<proteinExistence type="predicted"/>
<dbReference type="EMBL" id="BQXS01000130">
    <property type="protein sequence ID" value="GKT28037.1"/>
    <property type="molecule type" value="Genomic_DNA"/>
</dbReference>
<name>A0ABQ5K639_9EUKA</name>
<comment type="caution">
    <text evidence="1">The sequence shown here is derived from an EMBL/GenBank/DDBJ whole genome shotgun (WGS) entry which is preliminary data.</text>
</comment>
<accession>A0ABQ5K639</accession>
<organism evidence="1 2">
    <name type="scientific">Aduncisulcus paluster</name>
    <dbReference type="NCBI Taxonomy" id="2918883"/>
    <lineage>
        <taxon>Eukaryota</taxon>
        <taxon>Metamonada</taxon>
        <taxon>Carpediemonas-like organisms</taxon>
        <taxon>Aduncisulcus</taxon>
    </lineage>
</organism>
<dbReference type="InterPro" id="IPR017587">
    <property type="entry name" value="YqeC"/>
</dbReference>
<evidence type="ECO:0000313" key="1">
    <source>
        <dbReference type="EMBL" id="GKT28037.1"/>
    </source>
</evidence>
<protein>
    <submittedName>
        <fullName evidence="1">Selenium-dependent hydroxylase accessory protein YqeC like protein</fullName>
    </submittedName>
</protein>
<reference evidence="1" key="1">
    <citation type="submission" date="2022-03" db="EMBL/GenBank/DDBJ databases">
        <title>Draft genome sequence of Aduncisulcus paluster, a free-living microaerophilic Fornicata.</title>
        <authorList>
            <person name="Yuyama I."/>
            <person name="Kume K."/>
            <person name="Tamura T."/>
            <person name="Inagaki Y."/>
            <person name="Hashimoto T."/>
        </authorList>
    </citation>
    <scope>NUCLEOTIDE SEQUENCE</scope>
    <source>
        <strain evidence="1">NY0171</strain>
    </source>
</reference>
<gene>
    <name evidence="1" type="ORF">ADUPG1_000375</name>
</gene>
<dbReference type="Proteomes" id="UP001057375">
    <property type="component" value="Unassembled WGS sequence"/>
</dbReference>